<evidence type="ECO:0000313" key="1">
    <source>
        <dbReference type="Proteomes" id="UP000035680"/>
    </source>
</evidence>
<reference evidence="2" key="2">
    <citation type="submission" date="2015-08" db="UniProtKB">
        <authorList>
            <consortium name="WormBaseParasite"/>
        </authorList>
    </citation>
    <scope>IDENTIFICATION</scope>
</reference>
<organism evidence="1 2">
    <name type="scientific">Strongyloides venezuelensis</name>
    <name type="common">Threadworm</name>
    <dbReference type="NCBI Taxonomy" id="75913"/>
    <lineage>
        <taxon>Eukaryota</taxon>
        <taxon>Metazoa</taxon>
        <taxon>Ecdysozoa</taxon>
        <taxon>Nematoda</taxon>
        <taxon>Chromadorea</taxon>
        <taxon>Rhabditida</taxon>
        <taxon>Tylenchina</taxon>
        <taxon>Panagrolaimomorpha</taxon>
        <taxon>Strongyloidoidea</taxon>
        <taxon>Strongyloididae</taxon>
        <taxon>Strongyloides</taxon>
    </lineage>
</organism>
<evidence type="ECO:0000313" key="2">
    <source>
        <dbReference type="WBParaSite" id="SVE_0859600.1"/>
    </source>
</evidence>
<accession>A0A0K0FI77</accession>
<sequence>MTMKYHNICHYGKMVEMFPNTHLSAFSTLRFESANSRIKRLLNVGNSYLNPCKTIIQKVLWSNFLNSCVLKNKNEPDETIDISWEYRLPEFNADQFDSSSKNLSLHIEFNELNNTLTSLISED</sequence>
<reference evidence="1" key="1">
    <citation type="submission" date="2014-07" db="EMBL/GenBank/DDBJ databases">
        <authorList>
            <person name="Martin A.A"/>
            <person name="De Silva N."/>
        </authorList>
    </citation>
    <scope>NUCLEOTIDE SEQUENCE</scope>
</reference>
<dbReference type="AlphaFoldDB" id="A0A0K0FI77"/>
<name>A0A0K0FI77_STRVS</name>
<dbReference type="WBParaSite" id="SVE_0859600.1">
    <property type="protein sequence ID" value="SVE_0859600.1"/>
    <property type="gene ID" value="SVE_0859600"/>
</dbReference>
<protein>
    <submittedName>
        <fullName evidence="2">Dimer_Tnp_hAT domain-containing protein</fullName>
    </submittedName>
</protein>
<dbReference type="Proteomes" id="UP000035680">
    <property type="component" value="Unassembled WGS sequence"/>
</dbReference>
<proteinExistence type="predicted"/>
<keyword evidence="1" id="KW-1185">Reference proteome</keyword>